<dbReference type="EC" id="2.1.1.198" evidence="6"/>
<dbReference type="Pfam" id="PF00590">
    <property type="entry name" value="TP_methylase"/>
    <property type="match status" value="1"/>
</dbReference>
<dbReference type="CDD" id="cd11648">
    <property type="entry name" value="RsmI"/>
    <property type="match status" value="1"/>
</dbReference>
<dbReference type="PANTHER" id="PTHR46111:SF1">
    <property type="entry name" value="RIBOSOMAL RNA SMALL SUBUNIT METHYLTRANSFERASE I"/>
    <property type="match status" value="1"/>
</dbReference>
<comment type="subcellular location">
    <subcellularLocation>
        <location evidence="6">Cytoplasm</location>
    </subcellularLocation>
</comment>
<sequence>MQIETKPLSPGLYFVATPIGTARDITLRALDILASADVIAAEDTRTAKHLMRIHGVSLGDRPVIAYHDHSGPDMRARIVQMISDGKSVAYASEAGTPLVADPGFQLSRAVIDAELPLIGAPGPSAVLAALTVSGLPTDKFMFAGFAPTAKGARKKWLTELTDLQATLVLYESPKRLYALLTDLVQTFGEERQAVVCRELTKKFEEVVRAPLAELAESFKDRAVKGEIVVLVDRAPVRVADEASLEDALRDALKSQSVKDAATDVAEALNLPRRQVYQAALKLAKDE</sequence>
<evidence type="ECO:0000259" key="7">
    <source>
        <dbReference type="Pfam" id="PF00590"/>
    </source>
</evidence>
<evidence type="ECO:0000256" key="3">
    <source>
        <dbReference type="ARBA" id="ARBA00022603"/>
    </source>
</evidence>
<proteinExistence type="inferred from homology"/>
<dbReference type="PIRSF" id="PIRSF005917">
    <property type="entry name" value="MTase_YraL"/>
    <property type="match status" value="1"/>
</dbReference>
<evidence type="ECO:0000256" key="6">
    <source>
        <dbReference type="HAMAP-Rule" id="MF_01877"/>
    </source>
</evidence>
<dbReference type="InterPro" id="IPR014776">
    <property type="entry name" value="4pyrrole_Mease_sub2"/>
</dbReference>
<evidence type="ECO:0000313" key="9">
    <source>
        <dbReference type="EMBL" id="SMX31228.1"/>
    </source>
</evidence>
<keyword evidence="5 6" id="KW-0949">S-adenosyl-L-methionine</keyword>
<dbReference type="FunFam" id="3.30.950.10:FF:000002">
    <property type="entry name" value="Ribosomal RNA small subunit methyltransferase I"/>
    <property type="match status" value="1"/>
</dbReference>
<dbReference type="InterPro" id="IPR053910">
    <property type="entry name" value="RsmI_HTH"/>
</dbReference>
<dbReference type="InterPro" id="IPR035996">
    <property type="entry name" value="4pyrrol_Methylase_sf"/>
</dbReference>
<dbReference type="AlphaFoldDB" id="A0A238JKM6"/>
<evidence type="ECO:0000256" key="2">
    <source>
        <dbReference type="ARBA" id="ARBA00022552"/>
    </source>
</evidence>
<dbReference type="InterPro" id="IPR000878">
    <property type="entry name" value="4pyrrol_Mease"/>
</dbReference>
<dbReference type="PANTHER" id="PTHR46111">
    <property type="entry name" value="RIBOSOMAL RNA SMALL SUBUNIT METHYLTRANSFERASE I"/>
    <property type="match status" value="1"/>
</dbReference>
<dbReference type="EMBL" id="FXYE01000001">
    <property type="protein sequence ID" value="SMX31228.1"/>
    <property type="molecule type" value="Genomic_DNA"/>
</dbReference>
<keyword evidence="3 6" id="KW-0489">Methyltransferase</keyword>
<comment type="similarity">
    <text evidence="6">Belongs to the methyltransferase superfamily. RsmI family.</text>
</comment>
<dbReference type="InterPro" id="IPR008189">
    <property type="entry name" value="rRNA_ssu_MeTfrase_I"/>
</dbReference>
<keyword evidence="2 6" id="KW-0698">rRNA processing</keyword>
<dbReference type="GO" id="GO:0005737">
    <property type="term" value="C:cytoplasm"/>
    <property type="evidence" value="ECO:0007669"/>
    <property type="project" value="UniProtKB-SubCell"/>
</dbReference>
<keyword evidence="4 6" id="KW-0808">Transferase</keyword>
<feature type="domain" description="RsmI HTH" evidence="8">
    <location>
        <begin position="239"/>
        <end position="282"/>
    </location>
</feature>
<name>A0A238JKM6_9RHOB</name>
<dbReference type="RefSeq" id="WP_093965608.1">
    <property type="nucleotide sequence ID" value="NZ_FXYE01000001.1"/>
</dbReference>
<keyword evidence="10" id="KW-1185">Reference proteome</keyword>
<accession>A0A238JKM6</accession>
<comment type="function">
    <text evidence="6">Catalyzes the 2'-O-methylation of the ribose of cytidine 1402 (C1402) in 16S rRNA.</text>
</comment>
<dbReference type="SUPFAM" id="SSF53790">
    <property type="entry name" value="Tetrapyrrole methylase"/>
    <property type="match status" value="1"/>
</dbReference>
<dbReference type="Gene3D" id="3.40.1010.10">
    <property type="entry name" value="Cobalt-precorrin-4 Transmethylase, Domain 1"/>
    <property type="match status" value="1"/>
</dbReference>
<dbReference type="GO" id="GO:0070677">
    <property type="term" value="F:rRNA (cytosine-2'-O-)-methyltransferase activity"/>
    <property type="evidence" value="ECO:0007669"/>
    <property type="project" value="UniProtKB-UniRule"/>
</dbReference>
<dbReference type="Pfam" id="PF23016">
    <property type="entry name" value="RsmI_C"/>
    <property type="match status" value="1"/>
</dbReference>
<dbReference type="HAMAP" id="MF_01877">
    <property type="entry name" value="16SrRNA_methyltr_I"/>
    <property type="match status" value="1"/>
</dbReference>
<dbReference type="Proteomes" id="UP000202922">
    <property type="component" value="Unassembled WGS sequence"/>
</dbReference>
<comment type="catalytic activity">
    <reaction evidence="6">
        <text>cytidine(1402) in 16S rRNA + S-adenosyl-L-methionine = 2'-O-methylcytidine(1402) in 16S rRNA + S-adenosyl-L-homocysteine + H(+)</text>
        <dbReference type="Rhea" id="RHEA:42924"/>
        <dbReference type="Rhea" id="RHEA-COMP:10285"/>
        <dbReference type="Rhea" id="RHEA-COMP:10286"/>
        <dbReference type="ChEBI" id="CHEBI:15378"/>
        <dbReference type="ChEBI" id="CHEBI:57856"/>
        <dbReference type="ChEBI" id="CHEBI:59789"/>
        <dbReference type="ChEBI" id="CHEBI:74495"/>
        <dbReference type="ChEBI" id="CHEBI:82748"/>
        <dbReference type="EC" id="2.1.1.198"/>
    </reaction>
</comment>
<gene>
    <name evidence="6 9" type="primary">rsmI</name>
    <name evidence="9" type="ORF">COL8621_00342</name>
</gene>
<evidence type="ECO:0000256" key="4">
    <source>
        <dbReference type="ARBA" id="ARBA00022679"/>
    </source>
</evidence>
<dbReference type="Gene3D" id="3.30.950.10">
    <property type="entry name" value="Methyltransferase, Cobalt-precorrin-4 Transmethylase, Domain 2"/>
    <property type="match status" value="1"/>
</dbReference>
<dbReference type="InterPro" id="IPR014777">
    <property type="entry name" value="4pyrrole_Mease_sub1"/>
</dbReference>
<protein>
    <recommendedName>
        <fullName evidence="6">Ribosomal RNA small subunit methyltransferase I</fullName>
        <ecNumber evidence="6">2.1.1.198</ecNumber>
    </recommendedName>
    <alternativeName>
        <fullName evidence="6">16S rRNA 2'-O-ribose C1402 methyltransferase</fullName>
    </alternativeName>
    <alternativeName>
        <fullName evidence="6">rRNA (cytidine-2'-O-)-methyltransferase RsmI</fullName>
    </alternativeName>
</protein>
<feature type="domain" description="Tetrapyrrole methylase" evidence="7">
    <location>
        <begin position="12"/>
        <end position="215"/>
    </location>
</feature>
<dbReference type="OrthoDB" id="9809084at2"/>
<keyword evidence="1 6" id="KW-0963">Cytoplasm</keyword>
<organism evidence="9 10">
    <name type="scientific">Actibacterium lipolyticum</name>
    <dbReference type="NCBI Taxonomy" id="1524263"/>
    <lineage>
        <taxon>Bacteria</taxon>
        <taxon>Pseudomonadati</taxon>
        <taxon>Pseudomonadota</taxon>
        <taxon>Alphaproteobacteria</taxon>
        <taxon>Rhodobacterales</taxon>
        <taxon>Roseobacteraceae</taxon>
        <taxon>Actibacterium</taxon>
    </lineage>
</organism>
<evidence type="ECO:0000256" key="1">
    <source>
        <dbReference type="ARBA" id="ARBA00022490"/>
    </source>
</evidence>
<dbReference type="NCBIfam" id="TIGR00096">
    <property type="entry name" value="16S rRNA (cytidine(1402)-2'-O)-methyltransferase"/>
    <property type="match status" value="1"/>
</dbReference>
<evidence type="ECO:0000313" key="10">
    <source>
        <dbReference type="Proteomes" id="UP000202922"/>
    </source>
</evidence>
<evidence type="ECO:0000256" key="5">
    <source>
        <dbReference type="ARBA" id="ARBA00022691"/>
    </source>
</evidence>
<evidence type="ECO:0000259" key="8">
    <source>
        <dbReference type="Pfam" id="PF23016"/>
    </source>
</evidence>
<reference evidence="10" key="1">
    <citation type="submission" date="2017-05" db="EMBL/GenBank/DDBJ databases">
        <authorList>
            <person name="Rodrigo-Torres L."/>
            <person name="Arahal R. D."/>
            <person name="Lucena T."/>
        </authorList>
    </citation>
    <scope>NUCLEOTIDE SEQUENCE [LARGE SCALE GENOMIC DNA]</scope>
    <source>
        <strain evidence="10">CECT 8621</strain>
    </source>
</reference>